<dbReference type="EC" id="3.2.1.46" evidence="2"/>
<dbReference type="GO" id="GO:0016052">
    <property type="term" value="P:carbohydrate catabolic process"/>
    <property type="evidence" value="ECO:0007669"/>
    <property type="project" value="UniProtKB-ARBA"/>
</dbReference>
<evidence type="ECO:0000256" key="17">
    <source>
        <dbReference type="SAM" id="SignalP"/>
    </source>
</evidence>
<dbReference type="Pfam" id="PF00232">
    <property type="entry name" value="Glyco_hydro_1"/>
    <property type="match status" value="1"/>
</dbReference>
<dbReference type="Gene3D" id="3.20.20.80">
    <property type="entry name" value="Glycosidases"/>
    <property type="match status" value="1"/>
</dbReference>
<dbReference type="InterPro" id="IPR033132">
    <property type="entry name" value="GH_1_N_CS"/>
</dbReference>
<protein>
    <recommendedName>
        <fullName evidence="13">Cytosolic beta-glucosidase</fullName>
        <ecNumber evidence="3">3.2.1.21</ecNumber>
        <ecNumber evidence="2">3.2.1.46</ecNumber>
    </recommendedName>
    <alternativeName>
        <fullName evidence="14">Cytosolic galactosylceramidase</fullName>
    </alternativeName>
    <alternativeName>
        <fullName evidence="16">Cytosolic glucosylceramidase</fullName>
    </alternativeName>
    <alternativeName>
        <fullName evidence="15">Cytosolic glycosylceramidase</fullName>
    </alternativeName>
</protein>
<keyword evidence="4" id="KW-0378">Hydrolase</keyword>
<sequence length="508" mass="58899">MRLCLLLFCVTAVRGWSDTRIRKFKKEFLFGVATSAYQVEGAWDTDGKGESIWDKYLHDHPELIADGRNGDIACDSYHQYKRDVEMLRELGVDHYRFSISWPRVLPTGLTNDINEKGLQYYDNLINELLKYGIEPMVTIYHFDLPQSLQELGGWASPLVVQWFEDYTRLLFDRYADRVKFWITINQPSFCFESYGGITAPGIKSKGLGDYMCVKHVLLAHAKAYRLYEKEYKNKYKGSVGISLSLNFGHPLNNKTENQEAAEIFRDFTIGLYMNPIWSKYGDFPKTVRNRVMKKSKEQGYEKSRLPTLSSEEIKLLKGSADFVGINHYTSVFVEARTDSDEIFEVPSLQDDIGVLLTQSDEWVSGKSSWLKSAPYGIYKLCLYLNEKYNYPQTFVTEQGWSTGTSLNDRSRVDYLREYLIALLFAIEDGTKVMGYTVWSLMDNVEWNAGTSERFGLYEVDFEAEEKTRTARLSALVYKRIIQKRVVEKDWTPDSWKISITPRSERDEL</sequence>
<evidence type="ECO:0000256" key="2">
    <source>
        <dbReference type="ARBA" id="ARBA00012657"/>
    </source>
</evidence>
<evidence type="ECO:0000256" key="7">
    <source>
        <dbReference type="ARBA" id="ARBA00048813"/>
    </source>
</evidence>
<comment type="catalytic activity">
    <reaction evidence="7">
        <text>beta-D-galactosyl-(1&lt;-&gt;1)-sphing-4-enine + H2O = sphing-4-enine + D-galactose</text>
        <dbReference type="Rhea" id="RHEA:43908"/>
        <dbReference type="ChEBI" id="CHEBI:4139"/>
        <dbReference type="ChEBI" id="CHEBI:15377"/>
        <dbReference type="ChEBI" id="CHEBI:57756"/>
        <dbReference type="ChEBI" id="CHEBI:57934"/>
    </reaction>
    <physiologicalReaction direction="left-to-right" evidence="7">
        <dbReference type="Rhea" id="RHEA:43909"/>
    </physiologicalReaction>
</comment>
<comment type="catalytic activity">
    <reaction evidence="9">
        <text>a beta-D-xylosyl-(1&lt;-&gt;1')-N-acylsphing-4-enine + cholesterol = cholesteryl 3-beta-D-xyloside + an N-acylsphing-4-enine</text>
        <dbReference type="Rhea" id="RHEA:70239"/>
        <dbReference type="ChEBI" id="CHEBI:16113"/>
        <dbReference type="ChEBI" id="CHEBI:52639"/>
        <dbReference type="ChEBI" id="CHEBI:189067"/>
        <dbReference type="ChEBI" id="CHEBI:189068"/>
    </reaction>
    <physiologicalReaction direction="left-to-right" evidence="9">
        <dbReference type="Rhea" id="RHEA:70240"/>
    </physiologicalReaction>
    <physiologicalReaction direction="right-to-left" evidence="9">
        <dbReference type="Rhea" id="RHEA:70241"/>
    </physiologicalReaction>
</comment>
<dbReference type="SUPFAM" id="SSF51445">
    <property type="entry name" value="(Trans)glycosidases"/>
    <property type="match status" value="1"/>
</dbReference>
<feature type="signal peptide" evidence="17">
    <location>
        <begin position="1"/>
        <end position="15"/>
    </location>
</feature>
<evidence type="ECO:0000256" key="3">
    <source>
        <dbReference type="ARBA" id="ARBA00012744"/>
    </source>
</evidence>
<dbReference type="PANTHER" id="PTHR10353:SF36">
    <property type="entry name" value="LP05116P"/>
    <property type="match status" value="1"/>
</dbReference>
<dbReference type="PROSITE" id="PS00653">
    <property type="entry name" value="GLYCOSYL_HYDROL_F1_2"/>
    <property type="match status" value="1"/>
</dbReference>
<keyword evidence="17" id="KW-0732">Signal</keyword>
<dbReference type="InterPro" id="IPR017853">
    <property type="entry name" value="GH"/>
</dbReference>
<dbReference type="PRINTS" id="PR00131">
    <property type="entry name" value="GLHYDRLASE1"/>
</dbReference>
<evidence type="ECO:0000256" key="6">
    <source>
        <dbReference type="ARBA" id="ARBA00033698"/>
    </source>
</evidence>
<evidence type="ECO:0000256" key="8">
    <source>
        <dbReference type="ARBA" id="ARBA00050809"/>
    </source>
</evidence>
<feature type="chain" id="PRO_5043337225" description="Cytosolic beta-glucosidase" evidence="17">
    <location>
        <begin position="16"/>
        <end position="508"/>
    </location>
</feature>
<evidence type="ECO:0000256" key="9">
    <source>
        <dbReference type="ARBA" id="ARBA00051414"/>
    </source>
</evidence>
<gene>
    <name evidence="18" type="ORF">LNINA_LOCUS972</name>
</gene>
<evidence type="ECO:0000256" key="5">
    <source>
        <dbReference type="ARBA" id="ARBA00023295"/>
    </source>
</evidence>
<evidence type="ECO:0000256" key="12">
    <source>
        <dbReference type="ARBA" id="ARBA00060858"/>
    </source>
</evidence>
<accession>A0AAV1IXX3</accession>
<evidence type="ECO:0000256" key="16">
    <source>
        <dbReference type="ARBA" id="ARBA00083229"/>
    </source>
</evidence>
<organism evidence="18 19">
    <name type="scientific">Leptosia nina</name>
    <dbReference type="NCBI Taxonomy" id="320188"/>
    <lineage>
        <taxon>Eukaryota</taxon>
        <taxon>Metazoa</taxon>
        <taxon>Ecdysozoa</taxon>
        <taxon>Arthropoda</taxon>
        <taxon>Hexapoda</taxon>
        <taxon>Insecta</taxon>
        <taxon>Pterygota</taxon>
        <taxon>Neoptera</taxon>
        <taxon>Endopterygota</taxon>
        <taxon>Lepidoptera</taxon>
        <taxon>Glossata</taxon>
        <taxon>Ditrysia</taxon>
        <taxon>Papilionoidea</taxon>
        <taxon>Pieridae</taxon>
        <taxon>Pierinae</taxon>
        <taxon>Leptosia</taxon>
    </lineage>
</organism>
<reference evidence="18 19" key="1">
    <citation type="submission" date="2023-11" db="EMBL/GenBank/DDBJ databases">
        <authorList>
            <person name="Okamura Y."/>
        </authorList>
    </citation>
    <scope>NUCLEOTIDE SEQUENCE [LARGE SCALE GENOMIC DNA]</scope>
</reference>
<comment type="catalytic activity">
    <reaction evidence="10">
        <text>beta-D-glucosyl-(1&lt;-&gt;1)-N-octadecanoylsphing-4-enine + H2O = N-octadecanoylsphing-4-enine + D-glucose</text>
        <dbReference type="Rhea" id="RHEA:59284"/>
        <dbReference type="ChEBI" id="CHEBI:4167"/>
        <dbReference type="ChEBI" id="CHEBI:15377"/>
        <dbReference type="ChEBI" id="CHEBI:72961"/>
        <dbReference type="ChEBI" id="CHEBI:84719"/>
    </reaction>
    <physiologicalReaction direction="left-to-right" evidence="10">
        <dbReference type="Rhea" id="RHEA:59285"/>
    </physiologicalReaction>
</comment>
<comment type="caution">
    <text evidence="18">The sequence shown here is derived from an EMBL/GenBank/DDBJ whole genome shotgun (WGS) entry which is preliminary data.</text>
</comment>
<dbReference type="PANTHER" id="PTHR10353">
    <property type="entry name" value="GLYCOSYL HYDROLASE"/>
    <property type="match status" value="1"/>
</dbReference>
<comment type="catalytic activity">
    <reaction evidence="8">
        <text>beta-D-galactosyl-(1&lt;-&gt;1')-N-octadecanoylsphing-4-enine + H2O = N-octadecanoylsphing-4-enine + D-galactose</text>
        <dbReference type="Rhea" id="RHEA:59292"/>
        <dbReference type="ChEBI" id="CHEBI:4139"/>
        <dbReference type="ChEBI" id="CHEBI:15377"/>
        <dbReference type="ChEBI" id="CHEBI:72961"/>
        <dbReference type="ChEBI" id="CHEBI:84720"/>
    </reaction>
    <physiologicalReaction direction="left-to-right" evidence="8">
        <dbReference type="Rhea" id="RHEA:59293"/>
    </physiologicalReaction>
</comment>
<evidence type="ECO:0000256" key="15">
    <source>
        <dbReference type="ARBA" id="ARBA00081896"/>
    </source>
</evidence>
<proteinExistence type="inferred from homology"/>
<dbReference type="Proteomes" id="UP001497472">
    <property type="component" value="Unassembled WGS sequence"/>
</dbReference>
<evidence type="ECO:0000313" key="18">
    <source>
        <dbReference type="EMBL" id="CAK1540953.1"/>
    </source>
</evidence>
<evidence type="ECO:0000256" key="14">
    <source>
        <dbReference type="ARBA" id="ARBA00079026"/>
    </source>
</evidence>
<dbReference type="GO" id="GO:0004336">
    <property type="term" value="F:galactosylceramidase activity"/>
    <property type="evidence" value="ECO:0007669"/>
    <property type="project" value="UniProtKB-EC"/>
</dbReference>
<keyword evidence="19" id="KW-1185">Reference proteome</keyword>
<dbReference type="EC" id="3.2.1.21" evidence="3"/>
<dbReference type="GO" id="GO:0008422">
    <property type="term" value="F:beta-glucosidase activity"/>
    <property type="evidence" value="ECO:0007669"/>
    <property type="project" value="UniProtKB-EC"/>
</dbReference>
<comment type="catalytic activity">
    <reaction evidence="1">
        <text>Hydrolysis of terminal, non-reducing beta-D-glucosyl residues with release of beta-D-glucose.</text>
        <dbReference type="EC" id="3.2.1.21"/>
    </reaction>
</comment>
<comment type="similarity">
    <text evidence="12">Belongs to the glycosyl hydrolase 1 family. Klotho subfamily.</text>
</comment>
<evidence type="ECO:0000256" key="11">
    <source>
        <dbReference type="ARBA" id="ARBA00052085"/>
    </source>
</evidence>
<name>A0AAV1IXX3_9NEOP</name>
<comment type="catalytic activity">
    <reaction evidence="6">
        <text>a beta-D-galactosyl-(1&lt;-&gt;1')-N-acylsphing-4-enine + H2O = an N-acylsphing-4-enine + D-galactose</text>
        <dbReference type="Rhea" id="RHEA:14297"/>
        <dbReference type="ChEBI" id="CHEBI:4139"/>
        <dbReference type="ChEBI" id="CHEBI:15377"/>
        <dbReference type="ChEBI" id="CHEBI:18390"/>
        <dbReference type="ChEBI" id="CHEBI:52639"/>
        <dbReference type="EC" id="3.2.1.46"/>
    </reaction>
    <physiologicalReaction direction="left-to-right" evidence="6">
        <dbReference type="Rhea" id="RHEA:14298"/>
    </physiologicalReaction>
</comment>
<evidence type="ECO:0000256" key="1">
    <source>
        <dbReference type="ARBA" id="ARBA00000448"/>
    </source>
</evidence>
<dbReference type="FunFam" id="3.20.20.80:FF:000011">
    <property type="entry name" value="Cytosolic beta-glucosidase"/>
    <property type="match status" value="1"/>
</dbReference>
<evidence type="ECO:0000256" key="13">
    <source>
        <dbReference type="ARBA" id="ARBA00068094"/>
    </source>
</evidence>
<comment type="catalytic activity">
    <reaction evidence="11">
        <text>beta-D-glucosyl-(1&lt;-&gt;1)-sphing-4-enine + H2O = sphing-4-enine + D-glucose</text>
        <dbReference type="Rhea" id="RHEA:59288"/>
        <dbReference type="ChEBI" id="CHEBI:4167"/>
        <dbReference type="ChEBI" id="CHEBI:15377"/>
        <dbReference type="ChEBI" id="CHEBI:57756"/>
        <dbReference type="ChEBI" id="CHEBI:83992"/>
    </reaction>
    <physiologicalReaction direction="left-to-right" evidence="11">
        <dbReference type="Rhea" id="RHEA:59289"/>
    </physiologicalReaction>
</comment>
<evidence type="ECO:0000313" key="19">
    <source>
        <dbReference type="Proteomes" id="UP001497472"/>
    </source>
</evidence>
<dbReference type="InterPro" id="IPR001360">
    <property type="entry name" value="Glyco_hydro_1"/>
</dbReference>
<dbReference type="EMBL" id="CAVLEF010000002">
    <property type="protein sequence ID" value="CAK1540953.1"/>
    <property type="molecule type" value="Genomic_DNA"/>
</dbReference>
<dbReference type="AlphaFoldDB" id="A0AAV1IXX3"/>
<evidence type="ECO:0000256" key="4">
    <source>
        <dbReference type="ARBA" id="ARBA00022801"/>
    </source>
</evidence>
<keyword evidence="5" id="KW-0326">Glycosidase</keyword>
<evidence type="ECO:0000256" key="10">
    <source>
        <dbReference type="ARBA" id="ARBA00051666"/>
    </source>
</evidence>